<sequence>MTDNQAQDRNDALIIQFKDKLNERKQTRYPTGTLIRFNRKDDKGVKRKYAALFAAKRWWTTSVVRGIALMSDDQFFDMLAGDNVTKVEVATSFERIK</sequence>
<protein>
    <submittedName>
        <fullName evidence="1">Uncharacterized protein</fullName>
    </submittedName>
</protein>
<evidence type="ECO:0000313" key="1">
    <source>
        <dbReference type="EMBL" id="QCG78302.1"/>
    </source>
</evidence>
<proteinExistence type="predicted"/>
<reference evidence="1 2" key="1">
    <citation type="submission" date="2019-04" db="EMBL/GenBank/DDBJ databases">
        <authorList>
            <person name="Fakhre F."/>
            <person name="Gonzalez R.M."/>
            <person name="Howells E.K."/>
            <person name="Otero L.A."/>
            <person name="Pegoraro K.N."/>
            <person name="Robichaux K.C."/>
            <person name="Rodier A."/>
            <person name="Sadowski C.L."/>
            <person name="Carter V.P."/>
            <person name="Gray A.D."/>
            <person name="Klein G.C."/>
            <person name="Lebosada C."/>
            <person name="Miklaszewski C.M."/>
            <person name="Sutton S.N."/>
            <person name="Pollenz R.S."/>
            <person name="Garlena R.A."/>
            <person name="Russell D.A."/>
            <person name="Pope W.H."/>
            <person name="Jacobs-Sera D."/>
            <person name="Hatfull G.F."/>
        </authorList>
    </citation>
    <scope>NUCLEOTIDE SEQUENCE [LARGE SCALE GENOMIC DNA]</scope>
</reference>
<evidence type="ECO:0000313" key="2">
    <source>
        <dbReference type="Proteomes" id="UP000298784"/>
    </source>
</evidence>
<keyword evidence="2" id="KW-1185">Reference proteome</keyword>
<dbReference type="KEGG" id="vg:55615755"/>
<organism evidence="1 2">
    <name type="scientific">Microbacterium phage Akoni</name>
    <dbReference type="NCBI Taxonomy" id="2565510"/>
    <lineage>
        <taxon>Viruses</taxon>
        <taxon>Duplodnaviria</taxon>
        <taxon>Heunggongvirae</taxon>
        <taxon>Uroviricota</taxon>
        <taxon>Caudoviricetes</taxon>
        <taxon>Eekayvirinae</taxon>
        <taxon>Akonivirus</taxon>
        <taxon>Akonivirus akoni</taxon>
    </lineage>
</organism>
<dbReference type="RefSeq" id="YP_009845397.1">
    <property type="nucleotide sequence ID" value="NC_048761.1"/>
</dbReference>
<dbReference type="Proteomes" id="UP000298784">
    <property type="component" value="Segment"/>
</dbReference>
<name>A0A4D6TFC9_9CAUD</name>
<accession>A0A4D6TFC9</accession>
<dbReference type="GeneID" id="55615755"/>
<gene>
    <name evidence="1" type="primary">16</name>
    <name evidence="1" type="ORF">SEA_AKONI_16</name>
</gene>
<dbReference type="EMBL" id="MK757449">
    <property type="protein sequence ID" value="QCG78302.1"/>
    <property type="molecule type" value="Genomic_DNA"/>
</dbReference>